<evidence type="ECO:0000313" key="1">
    <source>
        <dbReference type="EMBL" id="KYN29028.1"/>
    </source>
</evidence>
<dbReference type="Proteomes" id="UP000078492">
    <property type="component" value="Unassembled WGS sequence"/>
</dbReference>
<evidence type="ECO:0000313" key="2">
    <source>
        <dbReference type="Proteomes" id="UP000078492"/>
    </source>
</evidence>
<keyword evidence="2" id="KW-1185">Reference proteome</keyword>
<proteinExistence type="predicted"/>
<gene>
    <name evidence="1" type="ORF">ALC57_01550</name>
</gene>
<dbReference type="EMBL" id="KQ978724">
    <property type="protein sequence ID" value="KYN29028.1"/>
    <property type="molecule type" value="Genomic_DNA"/>
</dbReference>
<reference evidence="1 2" key="1">
    <citation type="submission" date="2015-09" db="EMBL/GenBank/DDBJ databases">
        <title>Trachymyrmex cornetzi WGS genome.</title>
        <authorList>
            <person name="Nygaard S."/>
            <person name="Hu H."/>
            <person name="Boomsma J."/>
            <person name="Zhang G."/>
        </authorList>
    </citation>
    <scope>NUCLEOTIDE SEQUENCE [LARGE SCALE GENOMIC DNA]</scope>
    <source>
        <strain evidence="1">Tcor2-1</strain>
        <tissue evidence="1">Whole body</tissue>
    </source>
</reference>
<dbReference type="AlphaFoldDB" id="A0A151JQ79"/>
<name>A0A151JQ79_9HYME</name>
<protein>
    <submittedName>
        <fullName evidence="1">Uncharacterized protein</fullName>
    </submittedName>
</protein>
<sequence length="101" mass="11483">MFAVIEIISKRVAIMQLTILRNIRDGSNLFPSSLVDSTDSECRYLFPGLFLTTIRPYVSTRSTANSYALLFLLILTVRGRGGVEVEHRADPDFRHLEIRPN</sequence>
<accession>A0A151JQ79</accession>
<organism evidence="1 2">
    <name type="scientific">Trachymyrmex cornetzi</name>
    <dbReference type="NCBI Taxonomy" id="471704"/>
    <lineage>
        <taxon>Eukaryota</taxon>
        <taxon>Metazoa</taxon>
        <taxon>Ecdysozoa</taxon>
        <taxon>Arthropoda</taxon>
        <taxon>Hexapoda</taxon>
        <taxon>Insecta</taxon>
        <taxon>Pterygota</taxon>
        <taxon>Neoptera</taxon>
        <taxon>Endopterygota</taxon>
        <taxon>Hymenoptera</taxon>
        <taxon>Apocrita</taxon>
        <taxon>Aculeata</taxon>
        <taxon>Formicoidea</taxon>
        <taxon>Formicidae</taxon>
        <taxon>Myrmicinae</taxon>
        <taxon>Trachymyrmex</taxon>
    </lineage>
</organism>